<dbReference type="Proteomes" id="UP000663855">
    <property type="component" value="Unassembled WGS sequence"/>
</dbReference>
<dbReference type="AlphaFoldDB" id="A0A814JL16"/>
<feature type="compositionally biased region" description="Polar residues" evidence="1">
    <location>
        <begin position="325"/>
        <end position="339"/>
    </location>
</feature>
<evidence type="ECO:0000313" key="3">
    <source>
        <dbReference type="Proteomes" id="UP000663855"/>
    </source>
</evidence>
<reference evidence="2" key="1">
    <citation type="submission" date="2021-02" db="EMBL/GenBank/DDBJ databases">
        <authorList>
            <person name="Nowell W R."/>
        </authorList>
    </citation>
    <scope>NUCLEOTIDE SEQUENCE</scope>
</reference>
<dbReference type="EMBL" id="CAJNOV010000791">
    <property type="protein sequence ID" value="CAF1038547.1"/>
    <property type="molecule type" value="Genomic_DNA"/>
</dbReference>
<accession>A0A814JL16</accession>
<evidence type="ECO:0000256" key="1">
    <source>
        <dbReference type="SAM" id="MobiDB-lite"/>
    </source>
</evidence>
<protein>
    <submittedName>
        <fullName evidence="2">Uncharacterized protein</fullName>
    </submittedName>
</protein>
<feature type="region of interest" description="Disordered" evidence="1">
    <location>
        <begin position="324"/>
        <end position="348"/>
    </location>
</feature>
<proteinExistence type="predicted"/>
<comment type="caution">
    <text evidence="2">The sequence shown here is derived from an EMBL/GenBank/DDBJ whole genome shotgun (WGS) entry which is preliminary data.</text>
</comment>
<sequence length="361" mass="40821">MLSNLQILELCASGKALRTPLSLRNSVKHYAYGDFKKLNEQVATHSNTSSFIVLLNLNDQNSHVDLDYLKEQDCVLTIFLCGNLTYDSQDNHGKIYPVQKEVIASKIKSAIIQFLRSTAAIRLSLGDIIGSQHRISKAHSFERQNFTDDQAVPCHVLIIPLNASIDNLLDVQQRLLQQCNCLCPDYEPTVCTIYDYLPQNENGEFDRNPDAALLCNHVKLLSLIRVYLIGNEEYIQDSMCKYFFQYESHATNLVGYNATYTLVENEPIGANIMNGLNRIINVELPATRVIKQLREIADDPHFYGALESSNANLERRGRLAIRSVTPENRSSNYHRNTQAEAGPIQRIESASDEDIDTKILK</sequence>
<organism evidence="2 3">
    <name type="scientific">Rotaria magnacalcarata</name>
    <dbReference type="NCBI Taxonomy" id="392030"/>
    <lineage>
        <taxon>Eukaryota</taxon>
        <taxon>Metazoa</taxon>
        <taxon>Spiralia</taxon>
        <taxon>Gnathifera</taxon>
        <taxon>Rotifera</taxon>
        <taxon>Eurotatoria</taxon>
        <taxon>Bdelloidea</taxon>
        <taxon>Philodinida</taxon>
        <taxon>Philodinidae</taxon>
        <taxon>Rotaria</taxon>
    </lineage>
</organism>
<evidence type="ECO:0000313" key="2">
    <source>
        <dbReference type="EMBL" id="CAF1038547.1"/>
    </source>
</evidence>
<gene>
    <name evidence="2" type="ORF">CJN711_LOCUS4157</name>
</gene>
<name>A0A814JL16_9BILA</name>